<name>A0ABD3AGM9_9GENT</name>
<evidence type="ECO:0000313" key="2">
    <source>
        <dbReference type="Proteomes" id="UP001630127"/>
    </source>
</evidence>
<organism evidence="1 2">
    <name type="scientific">Cinchona calisaya</name>
    <dbReference type="NCBI Taxonomy" id="153742"/>
    <lineage>
        <taxon>Eukaryota</taxon>
        <taxon>Viridiplantae</taxon>
        <taxon>Streptophyta</taxon>
        <taxon>Embryophyta</taxon>
        <taxon>Tracheophyta</taxon>
        <taxon>Spermatophyta</taxon>
        <taxon>Magnoliopsida</taxon>
        <taxon>eudicotyledons</taxon>
        <taxon>Gunneridae</taxon>
        <taxon>Pentapetalae</taxon>
        <taxon>asterids</taxon>
        <taxon>lamiids</taxon>
        <taxon>Gentianales</taxon>
        <taxon>Rubiaceae</taxon>
        <taxon>Cinchonoideae</taxon>
        <taxon>Cinchoneae</taxon>
        <taxon>Cinchona</taxon>
    </lineage>
</organism>
<dbReference type="AlphaFoldDB" id="A0ABD3AGM9"/>
<comment type="caution">
    <text evidence="1">The sequence shown here is derived from an EMBL/GenBank/DDBJ whole genome shotgun (WGS) entry which is preliminary data.</text>
</comment>
<gene>
    <name evidence="1" type="ORF">ACH5RR_010035</name>
</gene>
<evidence type="ECO:0000313" key="1">
    <source>
        <dbReference type="EMBL" id="KAL3530713.1"/>
    </source>
</evidence>
<accession>A0ABD3AGM9</accession>
<protein>
    <submittedName>
        <fullName evidence="1">Uncharacterized protein</fullName>
    </submittedName>
</protein>
<keyword evidence="2" id="KW-1185">Reference proteome</keyword>
<proteinExistence type="predicted"/>
<reference evidence="1 2" key="1">
    <citation type="submission" date="2024-11" db="EMBL/GenBank/DDBJ databases">
        <title>A near-complete genome assembly of Cinchona calisaya.</title>
        <authorList>
            <person name="Lian D.C."/>
            <person name="Zhao X.W."/>
            <person name="Wei L."/>
        </authorList>
    </citation>
    <scope>NUCLEOTIDE SEQUENCE [LARGE SCALE GENOMIC DNA]</scope>
    <source>
        <tissue evidence="1">Nenye</tissue>
    </source>
</reference>
<dbReference type="Proteomes" id="UP001630127">
    <property type="component" value="Unassembled WGS sequence"/>
</dbReference>
<sequence>MKALGAYRQVSLNDPVVGCGSHSNHSSETAQPFVSLWEIVSEIISGPVSKDFADKFLGEPSEILPSLIAERCIASISTFVKVSPARRDSVWTYLEQYDLPVVVGPQVGNSVQLMSRQIGMLDSLASSDLFVIACLDHFHRMPIQILVLGLLAVVQFKSPEKTLKSSLAISNIKYDFMAKDILSNAYATGKGGVYYYSERGDHLIDLSSFCD</sequence>
<dbReference type="EMBL" id="JBJUIK010000004">
    <property type="protein sequence ID" value="KAL3530713.1"/>
    <property type="molecule type" value="Genomic_DNA"/>
</dbReference>